<dbReference type="Gene3D" id="3.40.630.30">
    <property type="match status" value="1"/>
</dbReference>
<dbReference type="InterPro" id="IPR000182">
    <property type="entry name" value="GNAT_dom"/>
</dbReference>
<dbReference type="Pfam" id="PF13508">
    <property type="entry name" value="Acetyltransf_7"/>
    <property type="match status" value="1"/>
</dbReference>
<dbReference type="RefSeq" id="WP_208556857.1">
    <property type="nucleotide sequence ID" value="NZ_JAGFPW010000032.1"/>
</dbReference>
<evidence type="ECO:0000313" key="7">
    <source>
        <dbReference type="EMBL" id="MBO3796740.1"/>
    </source>
</evidence>
<evidence type="ECO:0000259" key="6">
    <source>
        <dbReference type="PROSITE" id="PS51186"/>
    </source>
</evidence>
<proteinExistence type="predicted"/>
<keyword evidence="4" id="KW-0012">Acyltransferase</keyword>
<protein>
    <submittedName>
        <fullName evidence="7">GNAT family N-acetyltransferase</fullName>
    </submittedName>
</protein>
<dbReference type="Proteomes" id="UP000665181">
    <property type="component" value="Unassembled WGS sequence"/>
</dbReference>
<evidence type="ECO:0000256" key="1">
    <source>
        <dbReference type="ARBA" id="ARBA00022491"/>
    </source>
</evidence>
<comment type="catalytic activity">
    <reaction evidence="5">
        <text>glycyl-tRNA(Gly) + acetyl-CoA = N-acetylglycyl-tRNA(Gly) + CoA + H(+)</text>
        <dbReference type="Rhea" id="RHEA:81867"/>
        <dbReference type="Rhea" id="RHEA-COMP:9683"/>
        <dbReference type="Rhea" id="RHEA-COMP:19766"/>
        <dbReference type="ChEBI" id="CHEBI:15378"/>
        <dbReference type="ChEBI" id="CHEBI:57287"/>
        <dbReference type="ChEBI" id="CHEBI:57288"/>
        <dbReference type="ChEBI" id="CHEBI:78522"/>
        <dbReference type="ChEBI" id="CHEBI:232036"/>
    </reaction>
</comment>
<accession>A0A8I2BB39</accession>
<organism evidence="7 8">
    <name type="scientific">Bacillus subtilis</name>
    <dbReference type="NCBI Taxonomy" id="1423"/>
    <lineage>
        <taxon>Bacteria</taxon>
        <taxon>Bacillati</taxon>
        <taxon>Bacillota</taxon>
        <taxon>Bacilli</taxon>
        <taxon>Bacillales</taxon>
        <taxon>Bacillaceae</taxon>
        <taxon>Bacillus</taxon>
    </lineage>
</organism>
<keyword evidence="2" id="KW-1277">Toxin-antitoxin system</keyword>
<keyword evidence="3 7" id="KW-0808">Transferase</keyword>
<comment type="caution">
    <text evidence="7">The sequence shown here is derived from an EMBL/GenBank/DDBJ whole genome shotgun (WGS) entry which is preliminary data.</text>
</comment>
<dbReference type="AlphaFoldDB" id="A0A8I2BB39"/>
<keyword evidence="1" id="KW-0678">Repressor</keyword>
<evidence type="ECO:0000256" key="5">
    <source>
        <dbReference type="ARBA" id="ARBA00049880"/>
    </source>
</evidence>
<evidence type="ECO:0000256" key="2">
    <source>
        <dbReference type="ARBA" id="ARBA00022649"/>
    </source>
</evidence>
<dbReference type="PROSITE" id="PS51186">
    <property type="entry name" value="GNAT"/>
    <property type="match status" value="1"/>
</dbReference>
<dbReference type="PANTHER" id="PTHR36449:SF1">
    <property type="entry name" value="ACETYLTRANSFERASE"/>
    <property type="match status" value="1"/>
</dbReference>
<reference evidence="7" key="1">
    <citation type="submission" date="2021-03" db="EMBL/GenBank/DDBJ databases">
        <title>Isolation of Bacillus subtilis from fermented food sample.</title>
        <authorList>
            <person name="Lakshmanan V."/>
            <person name="Athira K."/>
            <person name="Rajagopal K."/>
        </authorList>
    </citation>
    <scope>NUCLEOTIDE SEQUENCE</scope>
    <source>
        <strain evidence="7">S1</strain>
    </source>
</reference>
<gene>
    <name evidence="7" type="ORF">J5227_21115</name>
</gene>
<evidence type="ECO:0000256" key="4">
    <source>
        <dbReference type="ARBA" id="ARBA00023315"/>
    </source>
</evidence>
<feature type="domain" description="N-acetyltransferase" evidence="6">
    <location>
        <begin position="1"/>
        <end position="166"/>
    </location>
</feature>
<name>A0A8I2BB39_BACIU</name>
<dbReference type="EMBL" id="JAGFPW010000032">
    <property type="protein sequence ID" value="MBO3796740.1"/>
    <property type="molecule type" value="Genomic_DNA"/>
</dbReference>
<dbReference type="GO" id="GO:0016747">
    <property type="term" value="F:acyltransferase activity, transferring groups other than amino-acyl groups"/>
    <property type="evidence" value="ECO:0007669"/>
    <property type="project" value="InterPro"/>
</dbReference>
<sequence>MERELSKDILRDEHNSDIEKFECKDHEDIYTFLNEKAIIYQASGVANTTLYYDDKDNLVGFYTLFNDHIEISKKKIRSYRLPSDLTFFPSIRLHYFATDSRYQKQGIGTFMLGDIFTNCLNLSMFSACTFINLQAKEDAIGWYKKRGFEPIGSLSHGLQDMILPISKLI</sequence>
<dbReference type="SUPFAM" id="SSF55729">
    <property type="entry name" value="Acyl-CoA N-acyltransferases (Nat)"/>
    <property type="match status" value="1"/>
</dbReference>
<dbReference type="InterPro" id="IPR016181">
    <property type="entry name" value="Acyl_CoA_acyltransferase"/>
</dbReference>
<dbReference type="PANTHER" id="PTHR36449">
    <property type="entry name" value="ACETYLTRANSFERASE-RELATED"/>
    <property type="match status" value="1"/>
</dbReference>
<evidence type="ECO:0000313" key="8">
    <source>
        <dbReference type="Proteomes" id="UP000665181"/>
    </source>
</evidence>
<evidence type="ECO:0000256" key="3">
    <source>
        <dbReference type="ARBA" id="ARBA00022679"/>
    </source>
</evidence>